<gene>
    <name evidence="2" type="ORF">JM93_02446</name>
</gene>
<dbReference type="Proteomes" id="UP000320593">
    <property type="component" value="Unassembled WGS sequence"/>
</dbReference>
<keyword evidence="3" id="KW-1185">Reference proteome</keyword>
<reference evidence="2 3" key="1">
    <citation type="submission" date="2019-07" db="EMBL/GenBank/DDBJ databases">
        <title>Genomic Encyclopedia of Archaeal and Bacterial Type Strains, Phase II (KMG-II): from individual species to whole genera.</title>
        <authorList>
            <person name="Goeker M."/>
        </authorList>
    </citation>
    <scope>NUCLEOTIDE SEQUENCE [LARGE SCALE GENOMIC DNA]</scope>
    <source>
        <strain evidence="2 3">ATCC BAA-252</strain>
    </source>
</reference>
<evidence type="ECO:0000256" key="1">
    <source>
        <dbReference type="SAM" id="MobiDB-lite"/>
    </source>
</evidence>
<feature type="region of interest" description="Disordered" evidence="1">
    <location>
        <begin position="111"/>
        <end position="131"/>
    </location>
</feature>
<evidence type="ECO:0000313" key="3">
    <source>
        <dbReference type="Proteomes" id="UP000320593"/>
    </source>
</evidence>
<evidence type="ECO:0000313" key="2">
    <source>
        <dbReference type="EMBL" id="TWI87206.1"/>
    </source>
</evidence>
<proteinExistence type="predicted"/>
<name>A0A562T2X1_9HYPH</name>
<dbReference type="EMBL" id="VLLF01000005">
    <property type="protein sequence ID" value="TWI87206.1"/>
    <property type="molecule type" value="Genomic_DNA"/>
</dbReference>
<organism evidence="2 3">
    <name type="scientific">Roseibium hamelinense</name>
    <dbReference type="NCBI Taxonomy" id="150831"/>
    <lineage>
        <taxon>Bacteria</taxon>
        <taxon>Pseudomonadati</taxon>
        <taxon>Pseudomonadota</taxon>
        <taxon>Alphaproteobacteria</taxon>
        <taxon>Hyphomicrobiales</taxon>
        <taxon>Stappiaceae</taxon>
        <taxon>Roseibium</taxon>
    </lineage>
</organism>
<comment type="caution">
    <text evidence="2">The sequence shown here is derived from an EMBL/GenBank/DDBJ whole genome shotgun (WGS) entry which is preliminary data.</text>
</comment>
<accession>A0A562T2X1</accession>
<dbReference type="AlphaFoldDB" id="A0A562T2X1"/>
<protein>
    <submittedName>
        <fullName evidence="2">Uncharacterized protein</fullName>
    </submittedName>
</protein>
<sequence length="131" mass="14448">MHVIIVFSSGGIWCELGLKSMQREDATMAQRSMPGGKHRLAATAVAFALCLSFEQAWARMPVNPDRPYLAHTCRDAIERLKEAVKGNPLQSEAEKAATIQRAIRQIEITCLTQAPSKPDQVGPSKERQSSE</sequence>